<dbReference type="Proteomes" id="UP000233551">
    <property type="component" value="Unassembled WGS sequence"/>
</dbReference>
<feature type="transmembrane region" description="Helical" evidence="1">
    <location>
        <begin position="390"/>
        <end position="407"/>
    </location>
</feature>
<accession>A0A2I0JSM3</accession>
<organism evidence="2 3">
    <name type="scientific">Punica granatum</name>
    <name type="common">Pomegranate</name>
    <dbReference type="NCBI Taxonomy" id="22663"/>
    <lineage>
        <taxon>Eukaryota</taxon>
        <taxon>Viridiplantae</taxon>
        <taxon>Streptophyta</taxon>
        <taxon>Embryophyta</taxon>
        <taxon>Tracheophyta</taxon>
        <taxon>Spermatophyta</taxon>
        <taxon>Magnoliopsida</taxon>
        <taxon>eudicotyledons</taxon>
        <taxon>Gunneridae</taxon>
        <taxon>Pentapetalae</taxon>
        <taxon>rosids</taxon>
        <taxon>malvids</taxon>
        <taxon>Myrtales</taxon>
        <taxon>Lythraceae</taxon>
        <taxon>Punica</taxon>
    </lineage>
</organism>
<feature type="transmembrane region" description="Helical" evidence="1">
    <location>
        <begin position="245"/>
        <end position="262"/>
    </location>
</feature>
<proteinExistence type="predicted"/>
<feature type="transmembrane region" description="Helical" evidence="1">
    <location>
        <begin position="126"/>
        <end position="146"/>
    </location>
</feature>
<gene>
    <name evidence="2" type="ORF">CRG98_020290</name>
</gene>
<keyword evidence="1" id="KW-0812">Transmembrane</keyword>
<feature type="transmembrane region" description="Helical" evidence="1">
    <location>
        <begin position="274"/>
        <end position="291"/>
    </location>
</feature>
<feature type="transmembrane region" description="Helical" evidence="1">
    <location>
        <begin position="332"/>
        <end position="349"/>
    </location>
</feature>
<comment type="caution">
    <text evidence="2">The sequence shown here is derived from an EMBL/GenBank/DDBJ whole genome shotgun (WGS) entry which is preliminary data.</text>
</comment>
<dbReference type="STRING" id="22663.A0A2I0JSM3"/>
<evidence type="ECO:0000256" key="1">
    <source>
        <dbReference type="SAM" id="Phobius"/>
    </source>
</evidence>
<keyword evidence="1" id="KW-0472">Membrane</keyword>
<feature type="transmembrane region" description="Helical" evidence="1">
    <location>
        <begin position="158"/>
        <end position="175"/>
    </location>
</feature>
<sequence length="1880" mass="202852">CASLLSCTASLPSHLARASRNLAGSANPCDLTFLATLPGLLTRARFLFCNLAGSAYPCELTFLHRKFAEPPRSCLSQPCRLTRASLLFCNVAGSANPCELTFLAILPGLLTRASLLFDNLAGSANLYELTFLAILPGLLTRASLLFDNLAGSANLYELTFLAILPGLLTRASLLFDNLAGSANLYELTFLAILPGLLTRASLLFDNLAGSANLYELTFLAILPGLLTRASLLFDNLAGSANLYELTFLAILPGLLTRASLLFDNLAGSANLYELTFLAILPGLLTRASLLFDNLAGSANLYELTFLAILPGLLTRASLLFDNLAGSANLYELTFLAILPGLLTRASLLFDNLAGSANLYELTFLAILPGLLTRASLLFDNLAGSANLYELTFLAILPGLLTRASLLFDNLAGSANLYELTFLAILPGLLTRASLLFDNLAGSANLYELTFLAILPGLLTRASLLFDNLAGSANLYELTFLAILPGLLTRASLLFDNLAGSANLYELTFLAILPGLLTRASLLSCTASSPSHLARASCNLAPSGSPSQLARASCSLAGSANPCELTFLQPCWVCLPVRAYFSATLLGLLTRASLLFCNLAGSAYPCELTFLQPCWVCLPVRAYFSATLLGLLTRASLLFCNLAGSAYPCELTFLQPCWVCLPVRAYFSATLLGLLTRASLLFCNLAGSAYPCELTFLQPCWVCLPVRAYFSATLLGLLTRASLLFCNLAGSAYPCELTFLQPCWVCLPVRAYFSATLLGLLTRASLLFCNLAGSAYPCELTFLQPCWVCLPVRAYFSATLLGLLTRASLLFCNLAGSAYPCELTFFPRRFAEPPRSCLLQPCRGLLTRASLLSYNASSPSYLARASRNLAGSNNPCELTFLRPCRGLLTRASLLSYNASSPSYLARASRNLAGSNNPCELTFLRPCRVRRATSLVPLATLPGLRIHASLLSFPASSPSHLAHASCNLAGSANPCELTFLQPCQVCESMRAYFLSPQVRRATSLVPLATLPGLLTPASLLFCNLAGSNNPCELTFLATLPVRRAISLVPLATLPLLVTRASLLFCNLAGSANPSNLTFLQPCWVCLPVRAYFPTPQVRRAISLVPLATLPLLVTRASLLFCNLAGSANPSNLTFLQPCWVCLPVRAYFPTPQVRRAISLVPLATLPLLVTRASLLFCNLAGSANPSNLTFLQPCWVCLPVRAYFPTPQVRRAISLVPLATLPLLVTRASLLFCNLAGSANPSNLTFLQPCWVCLPVRAYFPTPQVRRAISLVPLATLPLLVTRASLLFCNLAGSANPSNLTFLQPCWVCLPVRAYFPTPQVRRAISLVPLATLPLLVTRASLLFCNLAGSANPSNLTFLQPCWVCLPVRAYFPTPQVRRAISLVPLATLPLLVTRASLLFCNLAGSANPSNLTFLQPCWVCLPVRAYFPTPQVRRAISLVPLATLPLLVTRASLLFCNLAGSANPSNLTFLQPCWVCLPVRAYFPTPQVRRAISLVPLATLPLLVTRASLLFCNLAGSANPSNLTFLQPCWVCLPVRAYFPTPQVRRAISLVPLATLPLLVTRASLLFCNLAGSANPSNLTFLQPCWVCLPVRAYFPTPQVRRAISLVPLATLPLLVTRASLLFCNLAGSANPSNLTFLQPCWVCLPVRAYFPTPQVRRAISLVPLATLPLLVTRASLLFCNLAGSANPSNLTFLQPCWVCLPVRAYFPTPQVRRAISLVPLATLPLLVTRASLLFCNLAGSANPSNLTFLQPCWVCLPVRAYFPTPQVRRAISLVPLATLPLLVTRASLLFCNLAGSANPSNLTFLQPCWVCLPVRAYFPTPQVRRAISLVPLATLPLLVTRASLLFCNLARSANPCELTFFPRKFAEPPRSCLLQPCRVC</sequence>
<protein>
    <submittedName>
        <fullName evidence="2">Uncharacterized protein</fullName>
    </submittedName>
</protein>
<keyword evidence="1" id="KW-1133">Transmembrane helix</keyword>
<evidence type="ECO:0000313" key="3">
    <source>
        <dbReference type="Proteomes" id="UP000233551"/>
    </source>
</evidence>
<feature type="transmembrane region" description="Helical" evidence="1">
    <location>
        <begin position="303"/>
        <end position="320"/>
    </location>
</feature>
<keyword evidence="3" id="KW-1185">Reference proteome</keyword>
<reference evidence="2 3" key="1">
    <citation type="submission" date="2017-11" db="EMBL/GenBank/DDBJ databases">
        <title>De-novo sequencing of pomegranate (Punica granatum L.) genome.</title>
        <authorList>
            <person name="Akparov Z."/>
            <person name="Amiraslanov A."/>
            <person name="Hajiyeva S."/>
            <person name="Abbasov M."/>
            <person name="Kaur K."/>
            <person name="Hamwieh A."/>
            <person name="Solovyev V."/>
            <person name="Salamov A."/>
            <person name="Braich B."/>
            <person name="Kosarev P."/>
            <person name="Mahmoud A."/>
            <person name="Hajiyev E."/>
            <person name="Babayeva S."/>
            <person name="Izzatullayeva V."/>
            <person name="Mammadov A."/>
            <person name="Mammadov A."/>
            <person name="Sharifova S."/>
            <person name="Ojaghi J."/>
            <person name="Eynullazada K."/>
            <person name="Bayramov B."/>
            <person name="Abdulazimova A."/>
            <person name="Shahmuradov I."/>
        </authorList>
    </citation>
    <scope>NUCLEOTIDE SEQUENCE [LARGE SCALE GENOMIC DNA]</scope>
    <source>
        <strain evidence="3">cv. AG2017</strain>
        <tissue evidence="2">Leaf</tissue>
    </source>
</reference>
<name>A0A2I0JSM3_PUNGR</name>
<feature type="transmembrane region" description="Helical" evidence="1">
    <location>
        <begin position="361"/>
        <end position="378"/>
    </location>
</feature>
<feature type="transmembrane region" description="Helical" evidence="1">
    <location>
        <begin position="84"/>
        <end position="106"/>
    </location>
</feature>
<feature type="non-terminal residue" evidence="2">
    <location>
        <position position="1"/>
    </location>
</feature>
<feature type="transmembrane region" description="Helical" evidence="1">
    <location>
        <begin position="448"/>
        <end position="465"/>
    </location>
</feature>
<feature type="transmembrane region" description="Helical" evidence="1">
    <location>
        <begin position="216"/>
        <end position="233"/>
    </location>
</feature>
<feature type="transmembrane region" description="Helical" evidence="1">
    <location>
        <begin position="419"/>
        <end position="436"/>
    </location>
</feature>
<dbReference type="EMBL" id="PGOL01001304">
    <property type="protein sequence ID" value="PKI59317.1"/>
    <property type="molecule type" value="Genomic_DNA"/>
</dbReference>
<evidence type="ECO:0000313" key="2">
    <source>
        <dbReference type="EMBL" id="PKI59317.1"/>
    </source>
</evidence>
<feature type="transmembrane region" description="Helical" evidence="1">
    <location>
        <begin position="187"/>
        <end position="204"/>
    </location>
</feature>